<dbReference type="Proteomes" id="UP000235392">
    <property type="component" value="Unassembled WGS sequence"/>
</dbReference>
<sequence length="411" mass="43558">MPSHLRNGKDLSFEQLHAAKRAAERKAERAQQQLRLVEIAGCQGASEQPSATKQYGPNELPSSVNQPSSFEPTCTAELTSATSDKLQRVADRSSAIRDSILNKLSDPASHRSAAGGYPPVGYSLSPAALERLRRAQEQQRDAQKLQQYGPVQHGANLPTIPGNNPLGSLLPGNCSSAGLQKVNASPPSSGETAVCNNRKSPRSIDGQAYDADTDTPLSPHELSSQRSGAVYQPLASQSNCCPVNSQAAKGDTNEYSPGDASALFPGSYASPRYSCPSGDGIVTPVKVSANADCSFANAAAASTKADSTRYWTPARHTATGQAEASTSPALLQAGGLPQARAKLHSAANFTPYQPSPLRRAVPKKWEPAQPHLPEELETPNEPYRARTEEAAATRKPEKHSSFNLSPTSLSN</sequence>
<feature type="coiled-coil region" evidence="1">
    <location>
        <begin position="13"/>
        <end position="40"/>
    </location>
</feature>
<feature type="compositionally biased region" description="Polar residues" evidence="2">
    <location>
        <begin position="45"/>
        <end position="84"/>
    </location>
</feature>
<dbReference type="AlphaFoldDB" id="A0A2N5RWT4"/>
<gene>
    <name evidence="3" type="ORF">PCASD_26214</name>
</gene>
<accession>A0A2N5RWT4</accession>
<evidence type="ECO:0000256" key="1">
    <source>
        <dbReference type="SAM" id="Coils"/>
    </source>
</evidence>
<feature type="region of interest" description="Disordered" evidence="2">
    <location>
        <begin position="45"/>
        <end position="164"/>
    </location>
</feature>
<reference evidence="3 4" key="1">
    <citation type="submission" date="2017-11" db="EMBL/GenBank/DDBJ databases">
        <title>De novo assembly and phasing of dikaryotic genomes from two isolates of Puccinia coronata f. sp. avenae, the causal agent of oat crown rust.</title>
        <authorList>
            <person name="Miller M.E."/>
            <person name="Zhang Y."/>
            <person name="Omidvar V."/>
            <person name="Sperschneider J."/>
            <person name="Schwessinger B."/>
            <person name="Raley C."/>
            <person name="Palmer J.M."/>
            <person name="Garnica D."/>
            <person name="Upadhyaya N."/>
            <person name="Rathjen J."/>
            <person name="Taylor J.M."/>
            <person name="Park R.F."/>
            <person name="Dodds P.N."/>
            <person name="Hirsch C.D."/>
            <person name="Kianian S.F."/>
            <person name="Figueroa M."/>
        </authorList>
    </citation>
    <scope>NUCLEOTIDE SEQUENCE [LARGE SCALE GENOMIC DNA]</scope>
    <source>
        <strain evidence="3">12SD80</strain>
    </source>
</reference>
<name>A0A2N5RWT4_9BASI</name>
<feature type="region of interest" description="Disordered" evidence="2">
    <location>
        <begin position="346"/>
        <end position="411"/>
    </location>
</feature>
<evidence type="ECO:0000256" key="2">
    <source>
        <dbReference type="SAM" id="MobiDB-lite"/>
    </source>
</evidence>
<feature type="compositionally biased region" description="Basic and acidic residues" evidence="2">
    <location>
        <begin position="383"/>
        <end position="400"/>
    </location>
</feature>
<comment type="caution">
    <text evidence="3">The sequence shown here is derived from an EMBL/GenBank/DDBJ whole genome shotgun (WGS) entry which is preliminary data.</text>
</comment>
<evidence type="ECO:0000313" key="4">
    <source>
        <dbReference type="Proteomes" id="UP000235392"/>
    </source>
</evidence>
<feature type="compositionally biased region" description="Basic and acidic residues" evidence="2">
    <location>
        <begin position="130"/>
        <end position="143"/>
    </location>
</feature>
<proteinExistence type="predicted"/>
<organism evidence="3 4">
    <name type="scientific">Puccinia coronata f. sp. avenae</name>
    <dbReference type="NCBI Taxonomy" id="200324"/>
    <lineage>
        <taxon>Eukaryota</taxon>
        <taxon>Fungi</taxon>
        <taxon>Dikarya</taxon>
        <taxon>Basidiomycota</taxon>
        <taxon>Pucciniomycotina</taxon>
        <taxon>Pucciniomycetes</taxon>
        <taxon>Pucciniales</taxon>
        <taxon>Pucciniaceae</taxon>
        <taxon>Puccinia</taxon>
    </lineage>
</organism>
<keyword evidence="1" id="KW-0175">Coiled coil</keyword>
<feature type="region of interest" description="Disordered" evidence="2">
    <location>
        <begin position="180"/>
        <end position="229"/>
    </location>
</feature>
<evidence type="ECO:0000313" key="3">
    <source>
        <dbReference type="EMBL" id="PLW05459.1"/>
    </source>
</evidence>
<dbReference type="EMBL" id="PGCI01001338">
    <property type="protein sequence ID" value="PLW05459.1"/>
    <property type="molecule type" value="Genomic_DNA"/>
</dbReference>
<feature type="compositionally biased region" description="Polar residues" evidence="2">
    <location>
        <begin position="401"/>
        <end position="411"/>
    </location>
</feature>
<protein>
    <submittedName>
        <fullName evidence="3">Uncharacterized protein</fullName>
    </submittedName>
</protein>
<feature type="compositionally biased region" description="Basic and acidic residues" evidence="2">
    <location>
        <begin position="85"/>
        <end position="95"/>
    </location>
</feature>
<feature type="compositionally biased region" description="Polar residues" evidence="2">
    <location>
        <begin position="180"/>
        <end position="198"/>
    </location>
</feature>